<sequence length="45" mass="5242">MVTSGISVGIFVYREANALFDRQLRHEVHWSFITSLKMLLKCQSE</sequence>
<organism evidence="1">
    <name type="scientific">Anguilla anguilla</name>
    <name type="common">European freshwater eel</name>
    <name type="synonym">Muraena anguilla</name>
    <dbReference type="NCBI Taxonomy" id="7936"/>
    <lineage>
        <taxon>Eukaryota</taxon>
        <taxon>Metazoa</taxon>
        <taxon>Chordata</taxon>
        <taxon>Craniata</taxon>
        <taxon>Vertebrata</taxon>
        <taxon>Euteleostomi</taxon>
        <taxon>Actinopterygii</taxon>
        <taxon>Neopterygii</taxon>
        <taxon>Teleostei</taxon>
        <taxon>Anguilliformes</taxon>
        <taxon>Anguillidae</taxon>
        <taxon>Anguilla</taxon>
    </lineage>
</organism>
<reference evidence="1" key="2">
    <citation type="journal article" date="2015" name="Fish Shellfish Immunol.">
        <title>Early steps in the European eel (Anguilla anguilla)-Vibrio vulnificus interaction in the gills: Role of the RtxA13 toxin.</title>
        <authorList>
            <person name="Callol A."/>
            <person name="Pajuelo D."/>
            <person name="Ebbesson L."/>
            <person name="Teles M."/>
            <person name="MacKenzie S."/>
            <person name="Amaro C."/>
        </authorList>
    </citation>
    <scope>NUCLEOTIDE SEQUENCE</scope>
</reference>
<name>A0A0E9UP10_ANGAN</name>
<proteinExistence type="predicted"/>
<dbReference type="EMBL" id="GBXM01041050">
    <property type="protein sequence ID" value="JAH67527.1"/>
    <property type="molecule type" value="Transcribed_RNA"/>
</dbReference>
<protein>
    <submittedName>
        <fullName evidence="1">Uncharacterized protein</fullName>
    </submittedName>
</protein>
<reference evidence="1" key="1">
    <citation type="submission" date="2014-11" db="EMBL/GenBank/DDBJ databases">
        <authorList>
            <person name="Amaro Gonzalez C."/>
        </authorList>
    </citation>
    <scope>NUCLEOTIDE SEQUENCE</scope>
</reference>
<dbReference type="AlphaFoldDB" id="A0A0E9UP10"/>
<evidence type="ECO:0000313" key="1">
    <source>
        <dbReference type="EMBL" id="JAH67527.1"/>
    </source>
</evidence>
<accession>A0A0E9UP10</accession>